<keyword evidence="2" id="KW-1185">Reference proteome</keyword>
<reference evidence="1 2" key="3">
    <citation type="submission" date="2020-02" db="EMBL/GenBank/DDBJ databases">
        <title>Flavobacterium profundi sp. nov., isolated from a deep-sea seamount.</title>
        <authorList>
            <person name="Zhang D.-C."/>
        </authorList>
    </citation>
    <scope>NUCLEOTIDE SEQUENCE [LARGE SCALE GENOMIC DNA]</scope>
    <source>
        <strain evidence="1 2">EC11</strain>
    </source>
</reference>
<evidence type="ECO:0000313" key="1">
    <source>
        <dbReference type="EMBL" id="NHN24740.1"/>
    </source>
</evidence>
<evidence type="ECO:0008006" key="3">
    <source>
        <dbReference type="Google" id="ProtNLM"/>
    </source>
</evidence>
<comment type="caution">
    <text evidence="1">The sequence shown here is derived from an EMBL/GenBank/DDBJ whole genome shotgun (WGS) entry which is preliminary data.</text>
</comment>
<protein>
    <recommendedName>
        <fullName evidence="3">DUF4412 domain-containing protein</fullName>
    </recommendedName>
</protein>
<dbReference type="EMBL" id="VEVQ02000002">
    <property type="protein sequence ID" value="NHN24740.1"/>
    <property type="molecule type" value="Genomic_DNA"/>
</dbReference>
<accession>A0ABX0ILS0</accession>
<proteinExistence type="predicted"/>
<evidence type="ECO:0000313" key="2">
    <source>
        <dbReference type="Proteomes" id="UP000817854"/>
    </source>
</evidence>
<reference evidence="2" key="1">
    <citation type="submission" date="2019-05" db="EMBL/GenBank/DDBJ databases">
        <title>Flavobacterium profundi sp. nov., isolated from a deep-sea seamount.</title>
        <authorList>
            <person name="Zhang D.-C."/>
        </authorList>
    </citation>
    <scope>NUCLEOTIDE SEQUENCE [LARGE SCALE GENOMIC DNA]</scope>
    <source>
        <strain evidence="2">EC11</strain>
    </source>
</reference>
<organism evidence="1 2">
    <name type="scientific">Flavobacterium jejuense</name>
    <dbReference type="NCBI Taxonomy" id="1544455"/>
    <lineage>
        <taxon>Bacteria</taxon>
        <taxon>Pseudomonadati</taxon>
        <taxon>Bacteroidota</taxon>
        <taxon>Flavobacteriia</taxon>
        <taxon>Flavobacteriales</taxon>
        <taxon>Flavobacteriaceae</taxon>
        <taxon>Flavobacterium</taxon>
    </lineage>
</organism>
<dbReference type="RefSeq" id="WP_140960133.1">
    <property type="nucleotide sequence ID" value="NZ_VEVQ02000002.1"/>
</dbReference>
<sequence length="207" mass="24606">MRYYIIIIVLFCLQTNAQNKFKLNIDSFLLGMFDDYNGRYIALDNTEKGTYLATVKSELSDVFLDTLTKYHKIPKNEIKKLNFSFYNKQLAEHFNKYYKIEIEPDYEYIDEKDGKEYSIYNLSLNEQNFDENNKKISFLIGFFYKCGFLESGEVTLKTANSPAFENAIHFISQLGFRYCELERPEYNIPTVQSVTFKPTEEYIEYFK</sequence>
<name>A0ABX0ILS0_9FLAO</name>
<gene>
    <name evidence="1" type="ORF">FIA58_003540</name>
</gene>
<dbReference type="Proteomes" id="UP000817854">
    <property type="component" value="Unassembled WGS sequence"/>
</dbReference>
<reference evidence="1 2" key="2">
    <citation type="submission" date="2019-05" db="EMBL/GenBank/DDBJ databases">
        <authorList>
            <person name="Lianzixin W."/>
        </authorList>
    </citation>
    <scope>NUCLEOTIDE SEQUENCE [LARGE SCALE GENOMIC DNA]</scope>
    <source>
        <strain evidence="1 2">EC11</strain>
    </source>
</reference>